<accession>H1XQA2</accession>
<dbReference type="InterPro" id="IPR005906">
    <property type="entry name" value="LysW"/>
</dbReference>
<dbReference type="PANTHER" id="PTHR40393">
    <property type="entry name" value="LYSINE BIOSYNTHESIS PROTEIN-RELATED-RELATED"/>
    <property type="match status" value="1"/>
</dbReference>
<evidence type="ECO:0000313" key="3">
    <source>
        <dbReference type="Proteomes" id="UP000004671"/>
    </source>
</evidence>
<dbReference type="EMBL" id="CP018099">
    <property type="protein sequence ID" value="APF19894.1"/>
    <property type="molecule type" value="Genomic_DNA"/>
</dbReference>
<keyword evidence="3" id="KW-1185">Reference proteome</keyword>
<gene>
    <name evidence="1" type="ORF">Cabys_3146</name>
    <name evidence="2" type="ORF">Calab_0343</name>
</gene>
<proteinExistence type="predicted"/>
<dbReference type="Proteomes" id="UP000183868">
    <property type="component" value="Chromosome"/>
</dbReference>
<dbReference type="RefSeq" id="WP_006926896.1">
    <property type="nucleotide sequence ID" value="NZ_CM001402.1"/>
</dbReference>
<sequence>MMTQPATCPVCDAIVELEENVELHELTTCPDCGSELEVVALQPPTLEEAPQEEEDWGE</sequence>
<dbReference type="KEGG" id="caby:Cabys_3146"/>
<evidence type="ECO:0000313" key="4">
    <source>
        <dbReference type="Proteomes" id="UP000183868"/>
    </source>
</evidence>
<dbReference type="AlphaFoldDB" id="H1XQA2"/>
<dbReference type="STRING" id="880073.Cabys_3146"/>
<evidence type="ECO:0000313" key="2">
    <source>
        <dbReference type="EMBL" id="EHO39989.1"/>
    </source>
</evidence>
<dbReference type="InParanoid" id="H1XQA2"/>
<evidence type="ECO:0000313" key="1">
    <source>
        <dbReference type="EMBL" id="APF19894.1"/>
    </source>
</evidence>
<name>H1XQA2_CALAY</name>
<dbReference type="Pfam" id="PF21344">
    <property type="entry name" value="Zn_ribbon_LysW"/>
    <property type="match status" value="1"/>
</dbReference>
<dbReference type="NCBIfam" id="TIGR01206">
    <property type="entry name" value="lysW"/>
    <property type="match status" value="1"/>
</dbReference>
<reference evidence="2 3" key="1">
    <citation type="submission" date="2011-09" db="EMBL/GenBank/DDBJ databases">
        <title>The permanent draft genome of Caldithrix abyssi DSM 13497.</title>
        <authorList>
            <consortium name="US DOE Joint Genome Institute (JGI-PGF)"/>
            <person name="Lucas S."/>
            <person name="Han J."/>
            <person name="Lapidus A."/>
            <person name="Bruce D."/>
            <person name="Goodwin L."/>
            <person name="Pitluck S."/>
            <person name="Peters L."/>
            <person name="Kyrpides N."/>
            <person name="Mavromatis K."/>
            <person name="Ivanova N."/>
            <person name="Mikhailova N."/>
            <person name="Chertkov O."/>
            <person name="Detter J.C."/>
            <person name="Tapia R."/>
            <person name="Han C."/>
            <person name="Land M."/>
            <person name="Hauser L."/>
            <person name="Markowitz V."/>
            <person name="Cheng J.-F."/>
            <person name="Hugenholtz P."/>
            <person name="Woyke T."/>
            <person name="Wu D."/>
            <person name="Spring S."/>
            <person name="Brambilla E."/>
            <person name="Klenk H.-P."/>
            <person name="Eisen J.A."/>
        </authorList>
    </citation>
    <scope>NUCLEOTIDE SEQUENCE [LARGE SCALE GENOMIC DNA]</scope>
    <source>
        <strain evidence="2 3">DSM 13497</strain>
    </source>
</reference>
<dbReference type="PaxDb" id="880073-Calab_0343"/>
<dbReference type="PANTHER" id="PTHR40393:SF1">
    <property type="entry name" value="LYSINE BIOSYNTHESIS PROTEIN-RELATED"/>
    <property type="match status" value="1"/>
</dbReference>
<dbReference type="Gene3D" id="2.20.28.160">
    <property type="match status" value="1"/>
</dbReference>
<dbReference type="Proteomes" id="UP000004671">
    <property type="component" value="Chromosome"/>
</dbReference>
<organism evidence="2 3">
    <name type="scientific">Caldithrix abyssi DSM 13497</name>
    <dbReference type="NCBI Taxonomy" id="880073"/>
    <lineage>
        <taxon>Bacteria</taxon>
        <taxon>Pseudomonadati</taxon>
        <taxon>Calditrichota</taxon>
        <taxon>Calditrichia</taxon>
        <taxon>Calditrichales</taxon>
        <taxon>Calditrichaceae</taxon>
        <taxon>Caldithrix</taxon>
    </lineage>
</organism>
<dbReference type="EMBL" id="CM001402">
    <property type="protein sequence ID" value="EHO39989.1"/>
    <property type="molecule type" value="Genomic_DNA"/>
</dbReference>
<dbReference type="HOGENOM" id="CLU_195720_0_0_0"/>
<dbReference type="eggNOG" id="ENOG5033BTG">
    <property type="taxonomic scope" value="Bacteria"/>
</dbReference>
<protein>
    <submittedName>
        <fullName evidence="1">Alpha-aminoadipate carrier protein LysW</fullName>
    </submittedName>
    <submittedName>
        <fullName evidence="2">Lysine biosynthesis protein LysW</fullName>
    </submittedName>
</protein>
<reference evidence="1 4" key="2">
    <citation type="submission" date="2016-11" db="EMBL/GenBank/DDBJ databases">
        <title>Genomic analysis of Caldithrix abyssi and proposal of a novel bacterial phylum Caldithrichaeota.</title>
        <authorList>
            <person name="Kublanov I."/>
            <person name="Sigalova O."/>
            <person name="Gavrilov S."/>
            <person name="Lebedinsky A."/>
            <person name="Ivanova N."/>
            <person name="Daum C."/>
            <person name="Reddy T."/>
            <person name="Klenk H.P."/>
            <person name="Goker M."/>
            <person name="Reva O."/>
            <person name="Miroshnichenko M."/>
            <person name="Kyprides N."/>
            <person name="Woyke T."/>
            <person name="Gelfand M."/>
        </authorList>
    </citation>
    <scope>NUCLEOTIDE SEQUENCE [LARGE SCALE GENOMIC DNA]</scope>
    <source>
        <strain evidence="1 4">LF13</strain>
    </source>
</reference>